<gene>
    <name evidence="1" type="ORF">SAMN05421872_101160</name>
</gene>
<evidence type="ECO:0000313" key="1">
    <source>
        <dbReference type="EMBL" id="SDC05016.1"/>
    </source>
</evidence>
<dbReference type="Proteomes" id="UP000199034">
    <property type="component" value="Unassembled WGS sequence"/>
</dbReference>
<organism evidence="1 2">
    <name type="scientific">Nocardioides lianchengensis</name>
    <dbReference type="NCBI Taxonomy" id="1045774"/>
    <lineage>
        <taxon>Bacteria</taxon>
        <taxon>Bacillati</taxon>
        <taxon>Actinomycetota</taxon>
        <taxon>Actinomycetes</taxon>
        <taxon>Propionibacteriales</taxon>
        <taxon>Nocardioidaceae</taxon>
        <taxon>Nocardioides</taxon>
    </lineage>
</organism>
<dbReference type="RefSeq" id="WP_090849787.1">
    <property type="nucleotide sequence ID" value="NZ_FMZM01000001.1"/>
</dbReference>
<proteinExistence type="predicted"/>
<dbReference type="EMBL" id="FMZM01000001">
    <property type="protein sequence ID" value="SDC05016.1"/>
    <property type="molecule type" value="Genomic_DNA"/>
</dbReference>
<keyword evidence="2" id="KW-1185">Reference proteome</keyword>
<dbReference type="STRING" id="1045774.SAMN05421872_101160"/>
<protein>
    <submittedName>
        <fullName evidence="1">Uncharacterized protein</fullName>
    </submittedName>
</protein>
<reference evidence="2" key="1">
    <citation type="submission" date="2016-10" db="EMBL/GenBank/DDBJ databases">
        <authorList>
            <person name="Varghese N."/>
            <person name="Submissions S."/>
        </authorList>
    </citation>
    <scope>NUCLEOTIDE SEQUENCE [LARGE SCALE GENOMIC DNA]</scope>
    <source>
        <strain evidence="2">CGMCC 4.6858</strain>
    </source>
</reference>
<name>A0A1G6IGZ1_9ACTN</name>
<dbReference type="AlphaFoldDB" id="A0A1G6IGZ1"/>
<evidence type="ECO:0000313" key="2">
    <source>
        <dbReference type="Proteomes" id="UP000199034"/>
    </source>
</evidence>
<accession>A0A1G6IGZ1</accession>
<sequence>MPDTSERRAPQTTVSWVAVSDVVIGLVVLIAGLAQDSTPLAIGGGVLLMVGVGVLSTASMLRNRPSQP</sequence>